<protein>
    <submittedName>
        <fullName evidence="2">O-acetyl-ADP-ribose deacetylase</fullName>
        <ecNumber evidence="2">3.5.1.-</ecNumber>
    </submittedName>
</protein>
<feature type="domain" description="Macro" evidence="1">
    <location>
        <begin position="1"/>
        <end position="168"/>
    </location>
</feature>
<evidence type="ECO:0000313" key="2">
    <source>
        <dbReference type="EMBL" id="TWT81701.1"/>
    </source>
</evidence>
<dbReference type="SUPFAM" id="SSF52949">
    <property type="entry name" value="Macro domain-like"/>
    <property type="match status" value="1"/>
</dbReference>
<dbReference type="AlphaFoldDB" id="A0A5C5Z4D2"/>
<keyword evidence="3" id="KW-1185">Reference proteome</keyword>
<sequence length="168" mass="17586">MNVVVTVGDVLDAAADVLISTANPWLNMSGGVNGAIREREPGIQPELRAHLESIGETAIPACSVVRTSAGDLPFSHIIHAVAIDPFYDSSHQIVADTLTAAFNLAVSLNARTIAMPTLATGYGPMTIDAFARAFADSVVGRFQIETVTIVVRSDENAATINSVLAAEP</sequence>
<dbReference type="RefSeq" id="WP_146397764.1">
    <property type="nucleotide sequence ID" value="NZ_SJPJ01000001.1"/>
</dbReference>
<keyword evidence="2" id="KW-0378">Hydrolase</keyword>
<name>A0A5C5Z4D2_9BACT</name>
<accession>A0A5C5Z4D2</accession>
<evidence type="ECO:0000313" key="3">
    <source>
        <dbReference type="Proteomes" id="UP000315010"/>
    </source>
</evidence>
<dbReference type="InterPro" id="IPR002589">
    <property type="entry name" value="Macro_dom"/>
</dbReference>
<dbReference type="SMART" id="SM00506">
    <property type="entry name" value="A1pp"/>
    <property type="match status" value="1"/>
</dbReference>
<dbReference type="OrthoDB" id="290383at2"/>
<comment type="caution">
    <text evidence="2">The sequence shown here is derived from an EMBL/GenBank/DDBJ whole genome shotgun (WGS) entry which is preliminary data.</text>
</comment>
<dbReference type="EMBL" id="SJPJ01000001">
    <property type="protein sequence ID" value="TWT81701.1"/>
    <property type="molecule type" value="Genomic_DNA"/>
</dbReference>
<dbReference type="EC" id="3.5.1.-" evidence="2"/>
<dbReference type="Proteomes" id="UP000315010">
    <property type="component" value="Unassembled WGS sequence"/>
</dbReference>
<organism evidence="2 3">
    <name type="scientific">Novipirellula herctigrandis</name>
    <dbReference type="NCBI Taxonomy" id="2527986"/>
    <lineage>
        <taxon>Bacteria</taxon>
        <taxon>Pseudomonadati</taxon>
        <taxon>Planctomycetota</taxon>
        <taxon>Planctomycetia</taxon>
        <taxon>Pirellulales</taxon>
        <taxon>Pirellulaceae</taxon>
        <taxon>Novipirellula</taxon>
    </lineage>
</organism>
<dbReference type="Gene3D" id="3.40.220.10">
    <property type="entry name" value="Leucine Aminopeptidase, subunit E, domain 1"/>
    <property type="match status" value="1"/>
</dbReference>
<dbReference type="GO" id="GO:0016787">
    <property type="term" value="F:hydrolase activity"/>
    <property type="evidence" value="ECO:0007669"/>
    <property type="project" value="UniProtKB-KW"/>
</dbReference>
<evidence type="ECO:0000259" key="1">
    <source>
        <dbReference type="PROSITE" id="PS51154"/>
    </source>
</evidence>
<reference evidence="2 3" key="1">
    <citation type="submission" date="2019-02" db="EMBL/GenBank/DDBJ databases">
        <title>Deep-cultivation of Planctomycetes and their phenomic and genomic characterization uncovers novel biology.</title>
        <authorList>
            <person name="Wiegand S."/>
            <person name="Jogler M."/>
            <person name="Boedeker C."/>
            <person name="Pinto D."/>
            <person name="Vollmers J."/>
            <person name="Rivas-Marin E."/>
            <person name="Kohn T."/>
            <person name="Peeters S.H."/>
            <person name="Heuer A."/>
            <person name="Rast P."/>
            <person name="Oberbeckmann S."/>
            <person name="Bunk B."/>
            <person name="Jeske O."/>
            <person name="Meyerdierks A."/>
            <person name="Storesund J.E."/>
            <person name="Kallscheuer N."/>
            <person name="Luecker S."/>
            <person name="Lage O.M."/>
            <person name="Pohl T."/>
            <person name="Merkel B.J."/>
            <person name="Hornburger P."/>
            <person name="Mueller R.-W."/>
            <person name="Bruemmer F."/>
            <person name="Labrenz M."/>
            <person name="Spormann A.M."/>
            <person name="Op Den Camp H."/>
            <person name="Overmann J."/>
            <person name="Amann R."/>
            <person name="Jetten M.S.M."/>
            <person name="Mascher T."/>
            <person name="Medema M.H."/>
            <person name="Devos D.P."/>
            <person name="Kaster A.-K."/>
            <person name="Ovreas L."/>
            <person name="Rohde M."/>
            <person name="Galperin M.Y."/>
            <person name="Jogler C."/>
        </authorList>
    </citation>
    <scope>NUCLEOTIDE SEQUENCE [LARGE SCALE GENOMIC DNA]</scope>
    <source>
        <strain evidence="2 3">CA13</strain>
    </source>
</reference>
<proteinExistence type="predicted"/>
<dbReference type="InterPro" id="IPR043472">
    <property type="entry name" value="Macro_dom-like"/>
</dbReference>
<gene>
    <name evidence="2" type="primary">ymdB_2</name>
    <name evidence="2" type="ORF">CA13_31540</name>
</gene>
<dbReference type="PROSITE" id="PS51154">
    <property type="entry name" value="MACRO"/>
    <property type="match status" value="1"/>
</dbReference>
<dbReference type="Pfam" id="PF01661">
    <property type="entry name" value="Macro"/>
    <property type="match status" value="1"/>
</dbReference>